<evidence type="ECO:0000256" key="1">
    <source>
        <dbReference type="ARBA" id="ARBA00004613"/>
    </source>
</evidence>
<comment type="caution">
    <text evidence="5">The sequence shown here is derived from an EMBL/GenBank/DDBJ whole genome shotgun (WGS) entry which is preliminary data.</text>
</comment>
<organism evidence="5 6">
    <name type="scientific">Larinioides sclopetarius</name>
    <dbReference type="NCBI Taxonomy" id="280406"/>
    <lineage>
        <taxon>Eukaryota</taxon>
        <taxon>Metazoa</taxon>
        <taxon>Ecdysozoa</taxon>
        <taxon>Arthropoda</taxon>
        <taxon>Chelicerata</taxon>
        <taxon>Arachnida</taxon>
        <taxon>Araneae</taxon>
        <taxon>Araneomorphae</taxon>
        <taxon>Entelegynae</taxon>
        <taxon>Araneoidea</taxon>
        <taxon>Araneidae</taxon>
        <taxon>Larinioides</taxon>
    </lineage>
</organism>
<reference evidence="5 6" key="1">
    <citation type="submission" date="2024-04" db="EMBL/GenBank/DDBJ databases">
        <authorList>
            <person name="Rising A."/>
            <person name="Reimegard J."/>
            <person name="Sonavane S."/>
            <person name="Akerstrom W."/>
            <person name="Nylinder S."/>
            <person name="Hedman E."/>
            <person name="Kallberg Y."/>
        </authorList>
    </citation>
    <scope>NUCLEOTIDE SEQUENCE [LARGE SCALE GENOMIC DNA]</scope>
</reference>
<evidence type="ECO:0008006" key="7">
    <source>
        <dbReference type="Google" id="ProtNLM"/>
    </source>
</evidence>
<evidence type="ECO:0000313" key="5">
    <source>
        <dbReference type="EMBL" id="CAL1266038.1"/>
    </source>
</evidence>
<dbReference type="Pfam" id="PF00159">
    <property type="entry name" value="Hormone_3"/>
    <property type="match status" value="1"/>
</dbReference>
<feature type="chain" id="PRO_5043942922" description="Neuropeptide F" evidence="4">
    <location>
        <begin position="30"/>
        <end position="88"/>
    </location>
</feature>
<dbReference type="AlphaFoldDB" id="A0AAV1Z3A2"/>
<dbReference type="EMBL" id="CAXIEN010000020">
    <property type="protein sequence ID" value="CAL1266038.1"/>
    <property type="molecule type" value="Genomic_DNA"/>
</dbReference>
<sequence>MMGKFSIVLFTITVVAVLIVVTLPESGRANPSLEDGINVAEAIRYLEKLDKYYSQIARPRYGRSIDIHKRSVLSAVRSKNPAAAVGRR</sequence>
<evidence type="ECO:0000256" key="2">
    <source>
        <dbReference type="ARBA" id="ARBA00010022"/>
    </source>
</evidence>
<proteinExistence type="inferred from homology"/>
<dbReference type="GO" id="GO:0005576">
    <property type="term" value="C:extracellular region"/>
    <property type="evidence" value="ECO:0007669"/>
    <property type="project" value="UniProtKB-SubCell"/>
</dbReference>
<keyword evidence="4" id="KW-0732">Signal</keyword>
<dbReference type="Proteomes" id="UP001497382">
    <property type="component" value="Unassembled WGS sequence"/>
</dbReference>
<comment type="similarity">
    <text evidence="2">Belongs to the NPY family.</text>
</comment>
<protein>
    <recommendedName>
        <fullName evidence="7">Neuropeptide F</fullName>
    </recommendedName>
</protein>
<evidence type="ECO:0000313" key="6">
    <source>
        <dbReference type="Proteomes" id="UP001497382"/>
    </source>
</evidence>
<evidence type="ECO:0000256" key="3">
    <source>
        <dbReference type="ARBA" id="ARBA00022525"/>
    </source>
</evidence>
<dbReference type="InterPro" id="IPR001955">
    <property type="entry name" value="Pancreatic_hormone-like"/>
</dbReference>
<evidence type="ECO:0000256" key="4">
    <source>
        <dbReference type="SAM" id="SignalP"/>
    </source>
</evidence>
<keyword evidence="3" id="KW-0964">Secreted</keyword>
<dbReference type="PROSITE" id="PS00265">
    <property type="entry name" value="PANCREATIC_HORMONE_1"/>
    <property type="match status" value="1"/>
</dbReference>
<keyword evidence="6" id="KW-1185">Reference proteome</keyword>
<feature type="signal peptide" evidence="4">
    <location>
        <begin position="1"/>
        <end position="29"/>
    </location>
</feature>
<name>A0AAV1Z3A2_9ARAC</name>
<dbReference type="InterPro" id="IPR020392">
    <property type="entry name" value="Pancreatic_hormone-like_CS"/>
</dbReference>
<comment type="subcellular location">
    <subcellularLocation>
        <location evidence="1">Secreted</location>
    </subcellularLocation>
</comment>
<gene>
    <name evidence="5" type="ORF">LARSCL_LOCUS2885</name>
</gene>
<accession>A0AAV1Z3A2</accession>
<dbReference type="GO" id="GO:0005179">
    <property type="term" value="F:hormone activity"/>
    <property type="evidence" value="ECO:0007669"/>
    <property type="project" value="InterPro"/>
</dbReference>